<dbReference type="InterPro" id="IPR036409">
    <property type="entry name" value="Aldolase_II/adducin_N_sf"/>
</dbReference>
<dbReference type="PANTHER" id="PTHR22789:SF0">
    <property type="entry name" value="3-OXO-TETRONATE 4-PHOSPHATE DECARBOXYLASE-RELATED"/>
    <property type="match status" value="1"/>
</dbReference>
<name>A0A923RWI9_9FIRM</name>
<protein>
    <submittedName>
        <fullName evidence="4">Class II aldolase/adducin family protein</fullName>
    </submittedName>
</protein>
<feature type="domain" description="Class II aldolase/adducin N-terminal" evidence="3">
    <location>
        <begin position="7"/>
        <end position="185"/>
    </location>
</feature>
<keyword evidence="5" id="KW-1185">Reference proteome</keyword>
<keyword evidence="2" id="KW-0456">Lyase</keyword>
<evidence type="ECO:0000313" key="5">
    <source>
        <dbReference type="Proteomes" id="UP000606499"/>
    </source>
</evidence>
<dbReference type="RefSeq" id="WP_147574266.1">
    <property type="nucleotide sequence ID" value="NZ_JACOPL010000010.1"/>
</dbReference>
<dbReference type="GO" id="GO:0005829">
    <property type="term" value="C:cytosol"/>
    <property type="evidence" value="ECO:0007669"/>
    <property type="project" value="TreeGrafter"/>
</dbReference>
<evidence type="ECO:0000259" key="3">
    <source>
        <dbReference type="SMART" id="SM01007"/>
    </source>
</evidence>
<proteinExistence type="predicted"/>
<dbReference type="InterPro" id="IPR001303">
    <property type="entry name" value="Aldolase_II/adducin_N"/>
</dbReference>
<dbReference type="InterPro" id="IPR050197">
    <property type="entry name" value="Aldolase_class_II_sugar_metab"/>
</dbReference>
<dbReference type="PANTHER" id="PTHR22789">
    <property type="entry name" value="FUCULOSE PHOSPHATE ALDOLASE"/>
    <property type="match status" value="1"/>
</dbReference>
<dbReference type="Pfam" id="PF00596">
    <property type="entry name" value="Aldolase_II"/>
    <property type="match status" value="1"/>
</dbReference>
<evidence type="ECO:0000256" key="2">
    <source>
        <dbReference type="ARBA" id="ARBA00023239"/>
    </source>
</evidence>
<evidence type="ECO:0000256" key="1">
    <source>
        <dbReference type="ARBA" id="ARBA00022723"/>
    </source>
</evidence>
<dbReference type="GO" id="GO:0016832">
    <property type="term" value="F:aldehyde-lyase activity"/>
    <property type="evidence" value="ECO:0007669"/>
    <property type="project" value="TreeGrafter"/>
</dbReference>
<evidence type="ECO:0000313" key="4">
    <source>
        <dbReference type="EMBL" id="MBC5726043.1"/>
    </source>
</evidence>
<organism evidence="4 5">
    <name type="scientific">Agathobaculum faecis</name>
    <dbReference type="NCBI Taxonomy" id="2763013"/>
    <lineage>
        <taxon>Bacteria</taxon>
        <taxon>Bacillati</taxon>
        <taxon>Bacillota</taxon>
        <taxon>Clostridia</taxon>
        <taxon>Eubacteriales</taxon>
        <taxon>Butyricicoccaceae</taxon>
        <taxon>Agathobaculum</taxon>
    </lineage>
</organism>
<reference evidence="4" key="1">
    <citation type="submission" date="2020-08" db="EMBL/GenBank/DDBJ databases">
        <title>Genome public.</title>
        <authorList>
            <person name="Liu C."/>
            <person name="Sun Q."/>
        </authorList>
    </citation>
    <scope>NUCLEOTIDE SEQUENCE</scope>
    <source>
        <strain evidence="4">NSJ-28</strain>
    </source>
</reference>
<dbReference type="EMBL" id="JACOPL010000010">
    <property type="protein sequence ID" value="MBC5726043.1"/>
    <property type="molecule type" value="Genomic_DNA"/>
</dbReference>
<dbReference type="Gene3D" id="3.40.225.10">
    <property type="entry name" value="Class II aldolase/adducin N-terminal domain"/>
    <property type="match status" value="1"/>
</dbReference>
<dbReference type="AlphaFoldDB" id="A0A923RWI9"/>
<dbReference type="Proteomes" id="UP000606499">
    <property type="component" value="Unassembled WGS sequence"/>
</dbReference>
<dbReference type="GO" id="GO:0046872">
    <property type="term" value="F:metal ion binding"/>
    <property type="evidence" value="ECO:0007669"/>
    <property type="project" value="UniProtKB-KW"/>
</dbReference>
<accession>A0A923RWI9</accession>
<dbReference type="SUPFAM" id="SSF53639">
    <property type="entry name" value="AraD/HMP-PK domain-like"/>
    <property type="match status" value="1"/>
</dbReference>
<dbReference type="SMART" id="SM01007">
    <property type="entry name" value="Aldolase_II"/>
    <property type="match status" value="1"/>
</dbReference>
<comment type="caution">
    <text evidence="4">The sequence shown here is derived from an EMBL/GenBank/DDBJ whole genome shotgun (WGS) entry which is preliminary data.</text>
</comment>
<dbReference type="GO" id="GO:0019323">
    <property type="term" value="P:pentose catabolic process"/>
    <property type="evidence" value="ECO:0007669"/>
    <property type="project" value="TreeGrafter"/>
</dbReference>
<sequence length="230" mass="24926">MFSEMKKEIIDAGIMLDRYELVSLTCGNLSVRMPSGEILVTPSGMMYEKMVEDDMIVMDLDGNIIEGTRKPSSDTPAILHIFRERPDINAVIHTHQPYATAVSLIPGLTEFRVCITALANAAGGNVPITPYSAAGSIDMGIDTVKYVGDGHAVILSQHGVMTVGKDLNQALYAAVYLEEAAKCYLAARAACVNGETKLMSDAQIQQMVDVFKYYGQGTATIPQEMVQRLG</sequence>
<keyword evidence="1" id="KW-0479">Metal-binding</keyword>
<gene>
    <name evidence="4" type="ORF">H8S45_11300</name>
</gene>